<evidence type="ECO:0000313" key="2">
    <source>
        <dbReference type="Proteomes" id="UP000492821"/>
    </source>
</evidence>
<dbReference type="GO" id="GO:0005829">
    <property type="term" value="C:cytosol"/>
    <property type="evidence" value="ECO:0007669"/>
    <property type="project" value="TreeGrafter"/>
</dbReference>
<proteinExistence type="inferred from homology"/>
<dbReference type="GO" id="GO:0110155">
    <property type="term" value="P:NAD-cap decapping"/>
    <property type="evidence" value="ECO:0007669"/>
    <property type="project" value="TreeGrafter"/>
</dbReference>
<name>A0A7E4V0L8_PANRE</name>
<dbReference type="GO" id="GO:0004518">
    <property type="term" value="F:nuclease activity"/>
    <property type="evidence" value="ECO:0007669"/>
    <property type="project" value="UniProtKB-KW"/>
</dbReference>
<keyword evidence="1" id="KW-0547">Nucleotide-binding</keyword>
<dbReference type="GO" id="GO:0003723">
    <property type="term" value="F:RNA binding"/>
    <property type="evidence" value="ECO:0007669"/>
    <property type="project" value="UniProtKB-KW"/>
</dbReference>
<dbReference type="Proteomes" id="UP000492821">
    <property type="component" value="Unassembled WGS sequence"/>
</dbReference>
<keyword evidence="1" id="KW-0540">Nuclease</keyword>
<dbReference type="GO" id="GO:0005634">
    <property type="term" value="C:nucleus"/>
    <property type="evidence" value="ECO:0007669"/>
    <property type="project" value="UniProtKB-SubCell"/>
</dbReference>
<dbReference type="GO" id="GO:0046872">
    <property type="term" value="F:metal ion binding"/>
    <property type="evidence" value="ECO:0007669"/>
    <property type="project" value="UniProtKB-KW"/>
</dbReference>
<reference evidence="3" key="2">
    <citation type="submission" date="2020-10" db="UniProtKB">
        <authorList>
            <consortium name="WormBaseParasite"/>
        </authorList>
    </citation>
    <scope>IDENTIFICATION</scope>
</reference>
<dbReference type="EC" id="3.6.1.-" evidence="1"/>
<dbReference type="WBParaSite" id="Pan_g14741.t1">
    <property type="protein sequence ID" value="Pan_g14741.t1"/>
    <property type="gene ID" value="Pan_g14741"/>
</dbReference>
<protein>
    <recommendedName>
        <fullName evidence="1">Decapping nuclease</fullName>
        <ecNumber evidence="1">3.6.1.-</ecNumber>
    </recommendedName>
</protein>
<dbReference type="GO" id="GO:0034353">
    <property type="term" value="F:mRNA 5'-diphosphatase activity"/>
    <property type="evidence" value="ECO:0007669"/>
    <property type="project" value="TreeGrafter"/>
</dbReference>
<keyword evidence="1" id="KW-0479">Metal-binding</keyword>
<organism evidence="2 3">
    <name type="scientific">Panagrellus redivivus</name>
    <name type="common">Microworm</name>
    <dbReference type="NCBI Taxonomy" id="6233"/>
    <lineage>
        <taxon>Eukaryota</taxon>
        <taxon>Metazoa</taxon>
        <taxon>Ecdysozoa</taxon>
        <taxon>Nematoda</taxon>
        <taxon>Chromadorea</taxon>
        <taxon>Rhabditida</taxon>
        <taxon>Tylenchina</taxon>
        <taxon>Panagrolaimomorpha</taxon>
        <taxon>Panagrolaimoidea</taxon>
        <taxon>Panagrolaimidae</taxon>
        <taxon>Panagrellus</taxon>
    </lineage>
</organism>
<evidence type="ECO:0000256" key="1">
    <source>
        <dbReference type="RuleBase" id="RU367113"/>
    </source>
</evidence>
<comment type="function">
    <text evidence="1">Decapping enzyme for NAD-capped RNAs: specifically hydrolyzes the nicotinamide adenine dinucleotide (NAD) cap from a subset of RNAs by removing the entire NAD moiety from the 5'-end of an NAD-capped RNA.</text>
</comment>
<dbReference type="PANTHER" id="PTHR12395">
    <property type="entry name" value="DOM-3 RELATED"/>
    <property type="match status" value="1"/>
</dbReference>
<dbReference type="GO" id="GO:0000956">
    <property type="term" value="P:nuclear-transcribed mRNA catabolic process"/>
    <property type="evidence" value="ECO:0007669"/>
    <property type="project" value="TreeGrafter"/>
</dbReference>
<dbReference type="PANTHER" id="PTHR12395:SF9">
    <property type="entry name" value="DECAPPING AND EXORIBONUCLEASE PROTEIN"/>
    <property type="match status" value="1"/>
</dbReference>
<keyword evidence="1" id="KW-0539">Nucleus</keyword>
<reference evidence="2" key="1">
    <citation type="journal article" date="2013" name="Genetics">
        <title>The draft genome and transcriptome of Panagrellus redivivus are shaped by the harsh demands of a free-living lifestyle.</title>
        <authorList>
            <person name="Srinivasan J."/>
            <person name="Dillman A.R."/>
            <person name="Macchietto M.G."/>
            <person name="Heikkinen L."/>
            <person name="Lakso M."/>
            <person name="Fracchia K.M."/>
            <person name="Antoshechkin I."/>
            <person name="Mortazavi A."/>
            <person name="Wong G."/>
            <person name="Sternberg P.W."/>
        </authorList>
    </citation>
    <scope>NUCLEOTIDE SEQUENCE [LARGE SCALE GENOMIC DNA]</scope>
    <source>
        <strain evidence="2">MT8872</strain>
    </source>
</reference>
<keyword evidence="1" id="KW-0694">RNA-binding</keyword>
<dbReference type="GO" id="GO:0000166">
    <property type="term" value="F:nucleotide binding"/>
    <property type="evidence" value="ECO:0007669"/>
    <property type="project" value="UniProtKB-KW"/>
</dbReference>
<keyword evidence="1" id="KW-0378">Hydrolase</keyword>
<comment type="cofactor">
    <cofactor evidence="1">
        <name>a divalent metal cation</name>
        <dbReference type="ChEBI" id="CHEBI:60240"/>
    </cofactor>
</comment>
<accession>A0A7E4V0L8</accession>
<evidence type="ECO:0000313" key="3">
    <source>
        <dbReference type="WBParaSite" id="Pan_g14741.t1"/>
    </source>
</evidence>
<keyword evidence="2" id="KW-1185">Reference proteome</keyword>
<dbReference type="InterPro" id="IPR039039">
    <property type="entry name" value="RAI1-like_fam"/>
</dbReference>
<sequence>MDSMSVPTCSEEEENEFPVVVRFEDVFAIHDCPDGASLVERKNVDFPILNMDMVEKKIDFKTPEKHPTVFTHETDESLDALMAFLTVQAIEDKMTFEELLGDIKFVCARRVLTYIGLIPHDDGRGEWRISVQRFRGVFFLRFEHSKTEVTKLRMSNMILKQSLIDAIGSRPMFHTEDNVVKQSYGLFSAKVPSLTSPTTHNILYSATVDGALSPDGAFYDCFTVDQHYNYRSRWIKYAIKASLIGTDKVLAGQRNPFKPSEVTEVNVVDVNEHEKYTEDTSFSMTRCYKQISAFLTAVEEAYVAEFGDANGILHIHRTPSNDTTTFTSEMIDERSDLVLVEEFLTHFLGIGVC</sequence>
<dbReference type="AlphaFoldDB" id="A0A7E4V0L8"/>
<comment type="similarity">
    <text evidence="1">Belongs to the DXO/Dom3Z family.</text>
</comment>
<comment type="subcellular location">
    <subcellularLocation>
        <location evidence="1">Nucleus</location>
    </subcellularLocation>
</comment>